<evidence type="ECO:0000313" key="8">
    <source>
        <dbReference type="EMBL" id="MBB5888466.1"/>
    </source>
</evidence>
<evidence type="ECO:0000256" key="6">
    <source>
        <dbReference type="ARBA" id="ARBA00023136"/>
    </source>
</evidence>
<feature type="transmembrane region" description="Helical" evidence="7">
    <location>
        <begin position="351"/>
        <end position="371"/>
    </location>
</feature>
<feature type="transmembrane region" description="Helical" evidence="7">
    <location>
        <begin position="321"/>
        <end position="345"/>
    </location>
</feature>
<proteinExistence type="inferred from homology"/>
<dbReference type="Gene3D" id="1.20.1250.20">
    <property type="entry name" value="MFS general substrate transporter like domains"/>
    <property type="match status" value="2"/>
</dbReference>
<dbReference type="GO" id="GO:0005886">
    <property type="term" value="C:plasma membrane"/>
    <property type="evidence" value="ECO:0007669"/>
    <property type="project" value="UniProtKB-SubCell"/>
</dbReference>
<dbReference type="RefSeq" id="WP_183540540.1">
    <property type="nucleotide sequence ID" value="NZ_JACHHV010000026.1"/>
</dbReference>
<feature type="transmembrane region" description="Helical" evidence="7">
    <location>
        <begin position="129"/>
        <end position="152"/>
    </location>
</feature>
<evidence type="ECO:0000256" key="7">
    <source>
        <dbReference type="SAM" id="Phobius"/>
    </source>
</evidence>
<evidence type="ECO:0000256" key="2">
    <source>
        <dbReference type="ARBA" id="ARBA00008335"/>
    </source>
</evidence>
<keyword evidence="3" id="KW-0813">Transport</keyword>
<feature type="transmembrane region" description="Helical" evidence="7">
    <location>
        <begin position="291"/>
        <end position="309"/>
    </location>
</feature>
<dbReference type="SUPFAM" id="SSF103473">
    <property type="entry name" value="MFS general substrate transporter"/>
    <property type="match status" value="1"/>
</dbReference>
<evidence type="ECO:0000256" key="3">
    <source>
        <dbReference type="ARBA" id="ARBA00022448"/>
    </source>
</evidence>
<keyword evidence="6 7" id="KW-0472">Membrane</keyword>
<dbReference type="EMBL" id="JACHHV010000026">
    <property type="protein sequence ID" value="MBB5888466.1"/>
    <property type="molecule type" value="Genomic_DNA"/>
</dbReference>
<reference evidence="8 9" key="1">
    <citation type="submission" date="2020-08" db="EMBL/GenBank/DDBJ databases">
        <title>Genomic Encyclopedia of Type Strains, Phase IV (KMG-IV): sequencing the most valuable type-strain genomes for metagenomic binning, comparative biology and taxonomic classification.</title>
        <authorList>
            <person name="Goeker M."/>
        </authorList>
    </citation>
    <scope>NUCLEOTIDE SEQUENCE [LARGE SCALE GENOMIC DNA]</scope>
    <source>
        <strain evidence="8 9">DSM 14925</strain>
    </source>
</reference>
<gene>
    <name evidence="8" type="ORF">HNQ37_001366</name>
</gene>
<organism evidence="8 9">
    <name type="scientific">Lactovum miscens</name>
    <dbReference type="NCBI Taxonomy" id="190387"/>
    <lineage>
        <taxon>Bacteria</taxon>
        <taxon>Bacillati</taxon>
        <taxon>Bacillota</taxon>
        <taxon>Bacilli</taxon>
        <taxon>Lactobacillales</taxon>
        <taxon>Streptococcaceae</taxon>
        <taxon>Lactovum</taxon>
    </lineage>
</organism>
<dbReference type="Pfam" id="PF07690">
    <property type="entry name" value="MFS_1"/>
    <property type="match status" value="1"/>
</dbReference>
<dbReference type="InterPro" id="IPR051788">
    <property type="entry name" value="MFS_Transporter"/>
</dbReference>
<dbReference type="AlphaFoldDB" id="A0A841C3D2"/>
<accession>A0A841C3D2</accession>
<dbReference type="PANTHER" id="PTHR23514:SF3">
    <property type="entry name" value="BYPASS OF STOP CODON PROTEIN 6"/>
    <property type="match status" value="1"/>
</dbReference>
<evidence type="ECO:0000313" key="9">
    <source>
        <dbReference type="Proteomes" id="UP000562464"/>
    </source>
</evidence>
<evidence type="ECO:0000256" key="4">
    <source>
        <dbReference type="ARBA" id="ARBA00022692"/>
    </source>
</evidence>
<evidence type="ECO:0000256" key="5">
    <source>
        <dbReference type="ARBA" id="ARBA00022989"/>
    </source>
</evidence>
<dbReference type="InterPro" id="IPR011701">
    <property type="entry name" value="MFS"/>
</dbReference>
<dbReference type="Proteomes" id="UP000562464">
    <property type="component" value="Unassembled WGS sequence"/>
</dbReference>
<evidence type="ECO:0000256" key="1">
    <source>
        <dbReference type="ARBA" id="ARBA00004651"/>
    </source>
</evidence>
<comment type="subcellular location">
    <subcellularLocation>
        <location evidence="1">Cell membrane</location>
        <topology evidence="1">Multi-pass membrane protein</topology>
    </subcellularLocation>
</comment>
<keyword evidence="9" id="KW-1185">Reference proteome</keyword>
<feature type="transmembrane region" description="Helical" evidence="7">
    <location>
        <begin position="268"/>
        <end position="285"/>
    </location>
</feature>
<keyword evidence="4 7" id="KW-0812">Transmembrane</keyword>
<name>A0A841C3D2_9LACT</name>
<feature type="transmembrane region" description="Helical" evidence="7">
    <location>
        <begin position="75"/>
        <end position="92"/>
    </location>
</feature>
<dbReference type="GO" id="GO:0022857">
    <property type="term" value="F:transmembrane transporter activity"/>
    <property type="evidence" value="ECO:0007669"/>
    <property type="project" value="InterPro"/>
</dbReference>
<feature type="transmembrane region" description="Helical" evidence="7">
    <location>
        <begin position="236"/>
        <end position="256"/>
    </location>
</feature>
<feature type="transmembrane region" description="Helical" evidence="7">
    <location>
        <begin position="45"/>
        <end position="63"/>
    </location>
</feature>
<comment type="caution">
    <text evidence="8">The sequence shown here is derived from an EMBL/GenBank/DDBJ whole genome shotgun (WGS) entry which is preliminary data.</text>
</comment>
<comment type="similarity">
    <text evidence="2">Belongs to the major facilitator superfamily.</text>
</comment>
<dbReference type="PANTHER" id="PTHR23514">
    <property type="entry name" value="BYPASS OF STOP CODON PROTEIN 6"/>
    <property type="match status" value="1"/>
</dbReference>
<sequence length="378" mass="42676">MDKKQSIILVLLSFSLYISLGLPDSLIGSGWPVIRQDFHFSLELISVITTVQLLFSLLSNALYIKVSTKVSEGSVIFLSMFSILISLFLMLFASNGIIFLISIPFLGLGQGAIDVAVNTIVARRFSEKIMNFVHAFYGLGVTLSSIFEAISIRYTSTFRLAILLVLILHSIILIFFMTKRATFTEHGEVDKKKKKSKLKFTLANWLFPVFYFLYAIEQIFSIYMASFLVFQHFDAAFSALITGIFWFSLMCGRIISGFLLDYLESEKFILILLFISFIGTLLMWFSPLFSAILIGGGFSGLYPTIMTLAHRYFNIEKANRIVALNVTAAGLGMFVMPLLFSALIASFNLLIFPWLFEIFFILLAITGIFMLRLNVKEV</sequence>
<protein>
    <submittedName>
        <fullName evidence="8">Fucose permease</fullName>
    </submittedName>
</protein>
<dbReference type="InterPro" id="IPR036259">
    <property type="entry name" value="MFS_trans_sf"/>
</dbReference>
<feature type="transmembrane region" description="Helical" evidence="7">
    <location>
        <begin position="98"/>
        <end position="117"/>
    </location>
</feature>
<feature type="transmembrane region" description="Helical" evidence="7">
    <location>
        <begin position="198"/>
        <end position="216"/>
    </location>
</feature>
<keyword evidence="5 7" id="KW-1133">Transmembrane helix</keyword>
<feature type="transmembrane region" description="Helical" evidence="7">
    <location>
        <begin position="158"/>
        <end position="177"/>
    </location>
</feature>